<protein>
    <submittedName>
        <fullName evidence="1">Uncharacterized protein</fullName>
    </submittedName>
</protein>
<keyword evidence="2" id="KW-1185">Reference proteome</keyword>
<sequence>MHNYIPARNNEPLLDPRYSNYIVDTPIFIQFNDRELAAKLKNDVSEGDGFEIAKSIEEGKIRPSKKLVETVDSLFHGSEELIV</sequence>
<organism evidence="1 2">
    <name type="scientific">Filibacter tadaridae</name>
    <dbReference type="NCBI Taxonomy" id="2483811"/>
    <lineage>
        <taxon>Bacteria</taxon>
        <taxon>Bacillati</taxon>
        <taxon>Bacillota</taxon>
        <taxon>Bacilli</taxon>
        <taxon>Bacillales</taxon>
        <taxon>Caryophanaceae</taxon>
        <taxon>Filibacter</taxon>
    </lineage>
</organism>
<dbReference type="RefSeq" id="WP_124071413.1">
    <property type="nucleotide sequence ID" value="NZ_CBCRXF010000002.1"/>
</dbReference>
<dbReference type="OrthoDB" id="3193269at2"/>
<name>A0A3P5XTE6_9BACL</name>
<evidence type="ECO:0000313" key="1">
    <source>
        <dbReference type="EMBL" id="VDC32367.1"/>
    </source>
</evidence>
<accession>A0A3P5XTE6</accession>
<dbReference type="AlphaFoldDB" id="A0A3P5XTE6"/>
<dbReference type="Proteomes" id="UP000270468">
    <property type="component" value="Unassembled WGS sequence"/>
</dbReference>
<dbReference type="EMBL" id="UXAV01000044">
    <property type="protein sequence ID" value="VDC32367.1"/>
    <property type="molecule type" value="Genomic_DNA"/>
</dbReference>
<reference evidence="1 2" key="1">
    <citation type="submission" date="2018-11" db="EMBL/GenBank/DDBJ databases">
        <authorList>
            <person name="Criscuolo A."/>
        </authorList>
    </citation>
    <scope>NUCLEOTIDE SEQUENCE [LARGE SCALE GENOMIC DNA]</scope>
    <source>
        <strain evidence="1">ATB-66</strain>
    </source>
</reference>
<gene>
    <name evidence="1" type="ORF">FILTAD_02600</name>
</gene>
<evidence type="ECO:0000313" key="2">
    <source>
        <dbReference type="Proteomes" id="UP000270468"/>
    </source>
</evidence>
<proteinExistence type="predicted"/>